<evidence type="ECO:0000313" key="2">
    <source>
        <dbReference type="Proteomes" id="UP000478052"/>
    </source>
</evidence>
<proteinExistence type="predicted"/>
<evidence type="ECO:0000313" key="1">
    <source>
        <dbReference type="EMBL" id="KAF0712918.1"/>
    </source>
</evidence>
<sequence length="26" mass="2983">MEKNEKEIHPELYELACVLLAIPATQ</sequence>
<keyword evidence="2" id="KW-1185">Reference proteome</keyword>
<dbReference type="AlphaFoldDB" id="A0A6G0VXD9"/>
<protein>
    <submittedName>
        <fullName evidence="1">DDE 3 domain-containing protein</fullName>
    </submittedName>
</protein>
<organism evidence="1 2">
    <name type="scientific">Aphis craccivora</name>
    <name type="common">Cowpea aphid</name>
    <dbReference type="NCBI Taxonomy" id="307492"/>
    <lineage>
        <taxon>Eukaryota</taxon>
        <taxon>Metazoa</taxon>
        <taxon>Ecdysozoa</taxon>
        <taxon>Arthropoda</taxon>
        <taxon>Hexapoda</taxon>
        <taxon>Insecta</taxon>
        <taxon>Pterygota</taxon>
        <taxon>Neoptera</taxon>
        <taxon>Paraneoptera</taxon>
        <taxon>Hemiptera</taxon>
        <taxon>Sternorrhyncha</taxon>
        <taxon>Aphidomorpha</taxon>
        <taxon>Aphidoidea</taxon>
        <taxon>Aphididae</taxon>
        <taxon>Aphidini</taxon>
        <taxon>Aphis</taxon>
        <taxon>Aphis</taxon>
    </lineage>
</organism>
<reference evidence="1 2" key="1">
    <citation type="submission" date="2019-08" db="EMBL/GenBank/DDBJ databases">
        <title>Whole genome of Aphis craccivora.</title>
        <authorList>
            <person name="Voronova N.V."/>
            <person name="Shulinski R.S."/>
            <person name="Bandarenka Y.V."/>
            <person name="Zhorov D.G."/>
            <person name="Warner D."/>
        </authorList>
    </citation>
    <scope>NUCLEOTIDE SEQUENCE [LARGE SCALE GENOMIC DNA]</scope>
    <source>
        <strain evidence="1">180601</strain>
        <tissue evidence="1">Whole Body</tissue>
    </source>
</reference>
<dbReference type="EMBL" id="VUJU01010808">
    <property type="protein sequence ID" value="KAF0712918.1"/>
    <property type="molecule type" value="Genomic_DNA"/>
</dbReference>
<name>A0A6G0VXD9_APHCR</name>
<feature type="non-terminal residue" evidence="1">
    <location>
        <position position="26"/>
    </location>
</feature>
<dbReference type="Proteomes" id="UP000478052">
    <property type="component" value="Unassembled WGS sequence"/>
</dbReference>
<gene>
    <name evidence="1" type="ORF">FWK35_00038392</name>
</gene>
<accession>A0A6G0VXD9</accession>
<comment type="caution">
    <text evidence="1">The sequence shown here is derived from an EMBL/GenBank/DDBJ whole genome shotgun (WGS) entry which is preliminary data.</text>
</comment>